<feature type="domain" description="Nudix hydrolase" evidence="1">
    <location>
        <begin position="38"/>
        <end position="174"/>
    </location>
</feature>
<reference evidence="2" key="1">
    <citation type="submission" date="2021-01" db="EMBL/GenBank/DDBJ databases">
        <title>Whole genome shotgun sequence of Actinoplanes rishiriensis NBRC 108556.</title>
        <authorList>
            <person name="Komaki H."/>
            <person name="Tamura T."/>
        </authorList>
    </citation>
    <scope>NUCLEOTIDE SEQUENCE</scope>
    <source>
        <strain evidence="2">NBRC 108556</strain>
    </source>
</reference>
<name>A0A919K7S6_9ACTN</name>
<dbReference type="InterPro" id="IPR000086">
    <property type="entry name" value="NUDIX_hydrolase_dom"/>
</dbReference>
<dbReference type="Gene3D" id="3.90.79.10">
    <property type="entry name" value="Nucleoside Triphosphate Pyrophosphohydrolase"/>
    <property type="match status" value="1"/>
</dbReference>
<dbReference type="EMBL" id="BOMV01000079">
    <property type="protein sequence ID" value="GIF00084.1"/>
    <property type="molecule type" value="Genomic_DNA"/>
</dbReference>
<evidence type="ECO:0000259" key="1">
    <source>
        <dbReference type="PROSITE" id="PS51462"/>
    </source>
</evidence>
<organism evidence="2 3">
    <name type="scientific">Paractinoplanes rishiriensis</name>
    <dbReference type="NCBI Taxonomy" id="1050105"/>
    <lineage>
        <taxon>Bacteria</taxon>
        <taxon>Bacillati</taxon>
        <taxon>Actinomycetota</taxon>
        <taxon>Actinomycetes</taxon>
        <taxon>Micromonosporales</taxon>
        <taxon>Micromonosporaceae</taxon>
        <taxon>Paractinoplanes</taxon>
    </lineage>
</organism>
<gene>
    <name evidence="2" type="ORF">Ari01nite_75480</name>
</gene>
<dbReference type="Proteomes" id="UP000636960">
    <property type="component" value="Unassembled WGS sequence"/>
</dbReference>
<dbReference type="InterPro" id="IPR015797">
    <property type="entry name" value="NUDIX_hydrolase-like_dom_sf"/>
</dbReference>
<dbReference type="AlphaFoldDB" id="A0A919K7S6"/>
<sequence length="181" mass="20028">MVTDDERWAAAFPYLYEPAYVDYAGCRTAFTTRPVPDELVGRLHVVALTPERHVVVCRSVQGWRFLPGGTREPGETLDELTRRELLEEAGAAMTGPVSLFAAHVADSLRDGPYRPHLPHPRAYWAYGLTRAEVTGPPTNPPDGEHIVEVLALPPDEAAAYIAEHHRMHADVIRLGQALGLF</sequence>
<dbReference type="RefSeq" id="WP_203787430.1">
    <property type="nucleotide sequence ID" value="NZ_BOMV01000079.1"/>
</dbReference>
<evidence type="ECO:0000313" key="3">
    <source>
        <dbReference type="Proteomes" id="UP000636960"/>
    </source>
</evidence>
<accession>A0A919K7S6</accession>
<dbReference type="Pfam" id="PF00293">
    <property type="entry name" value="NUDIX"/>
    <property type="match status" value="1"/>
</dbReference>
<comment type="caution">
    <text evidence="2">The sequence shown here is derived from an EMBL/GenBank/DDBJ whole genome shotgun (WGS) entry which is preliminary data.</text>
</comment>
<evidence type="ECO:0000313" key="2">
    <source>
        <dbReference type="EMBL" id="GIF00084.1"/>
    </source>
</evidence>
<keyword evidence="3" id="KW-1185">Reference proteome</keyword>
<dbReference type="SUPFAM" id="SSF55811">
    <property type="entry name" value="Nudix"/>
    <property type="match status" value="1"/>
</dbReference>
<protein>
    <recommendedName>
        <fullName evidence="1">Nudix hydrolase domain-containing protein</fullName>
    </recommendedName>
</protein>
<dbReference type="PROSITE" id="PS51462">
    <property type="entry name" value="NUDIX"/>
    <property type="match status" value="1"/>
</dbReference>
<proteinExistence type="predicted"/>